<proteinExistence type="predicted"/>
<organism evidence="1 2">
    <name type="scientific">Trifolium pratense</name>
    <name type="common">Red clover</name>
    <dbReference type="NCBI Taxonomy" id="57577"/>
    <lineage>
        <taxon>Eukaryota</taxon>
        <taxon>Viridiplantae</taxon>
        <taxon>Streptophyta</taxon>
        <taxon>Embryophyta</taxon>
        <taxon>Tracheophyta</taxon>
        <taxon>Spermatophyta</taxon>
        <taxon>Magnoliopsida</taxon>
        <taxon>eudicotyledons</taxon>
        <taxon>Gunneridae</taxon>
        <taxon>Pentapetalae</taxon>
        <taxon>rosids</taxon>
        <taxon>fabids</taxon>
        <taxon>Fabales</taxon>
        <taxon>Fabaceae</taxon>
        <taxon>Papilionoideae</taxon>
        <taxon>50 kb inversion clade</taxon>
        <taxon>NPAAA clade</taxon>
        <taxon>Hologalegina</taxon>
        <taxon>IRL clade</taxon>
        <taxon>Trifolieae</taxon>
        <taxon>Trifolium</taxon>
    </lineage>
</organism>
<reference evidence="1 2" key="2">
    <citation type="journal article" date="2017" name="Front. Plant Sci.">
        <title>Gene Classification and Mining of Molecular Markers Useful in Red Clover (Trifolium pratense) Breeding.</title>
        <authorList>
            <person name="Istvanek J."/>
            <person name="Dluhosova J."/>
            <person name="Dluhos P."/>
            <person name="Patkova L."/>
            <person name="Nedelnik J."/>
            <person name="Repkova J."/>
        </authorList>
    </citation>
    <scope>NUCLEOTIDE SEQUENCE [LARGE SCALE GENOMIC DNA]</scope>
    <source>
        <strain evidence="2">cv. Tatra</strain>
        <tissue evidence="1">Young leaves</tissue>
    </source>
</reference>
<reference evidence="1 2" key="1">
    <citation type="journal article" date="2014" name="Am. J. Bot.">
        <title>Genome assembly and annotation for red clover (Trifolium pratense; Fabaceae).</title>
        <authorList>
            <person name="Istvanek J."/>
            <person name="Jaros M."/>
            <person name="Krenek A."/>
            <person name="Repkova J."/>
        </authorList>
    </citation>
    <scope>NUCLEOTIDE SEQUENCE [LARGE SCALE GENOMIC DNA]</scope>
    <source>
        <strain evidence="2">cv. Tatra</strain>
        <tissue evidence="1">Young leaves</tissue>
    </source>
</reference>
<accession>A0A2K3JTH4</accession>
<protein>
    <submittedName>
        <fullName evidence="1">Uncharacterized protein</fullName>
    </submittedName>
</protein>
<dbReference type="Proteomes" id="UP000236291">
    <property type="component" value="Unassembled WGS sequence"/>
</dbReference>
<gene>
    <name evidence="1" type="ORF">L195_g058647</name>
</gene>
<dbReference type="AlphaFoldDB" id="A0A2K3JTH4"/>
<dbReference type="EMBL" id="ASHM01123196">
    <property type="protein sequence ID" value="PNX57342.1"/>
    <property type="molecule type" value="Genomic_DNA"/>
</dbReference>
<evidence type="ECO:0000313" key="1">
    <source>
        <dbReference type="EMBL" id="PNX57342.1"/>
    </source>
</evidence>
<comment type="caution">
    <text evidence="1">The sequence shown here is derived from an EMBL/GenBank/DDBJ whole genome shotgun (WGS) entry which is preliminary data.</text>
</comment>
<feature type="non-terminal residue" evidence="1">
    <location>
        <position position="1"/>
    </location>
</feature>
<name>A0A2K3JTH4_TRIPR</name>
<sequence length="78" mass="8727">QTPNPIRGPTPILARAPTTILVRGPSPTPSGVGQLSNHHHHQSLFQFHNDLEAQFMAFIPTPGLYYYNLFPRYSSIIT</sequence>
<evidence type="ECO:0000313" key="2">
    <source>
        <dbReference type="Proteomes" id="UP000236291"/>
    </source>
</evidence>